<comment type="caution">
    <text evidence="1">The sequence shown here is derived from an EMBL/GenBank/DDBJ whole genome shotgun (WGS) entry which is preliminary data.</text>
</comment>
<dbReference type="AlphaFoldDB" id="A0A397VFP9"/>
<dbReference type="PANTHER" id="PTHR13318">
    <property type="entry name" value="PARTNER OF PAIRED, ISOFORM B-RELATED"/>
    <property type="match status" value="1"/>
</dbReference>
<dbReference type="SUPFAM" id="SSF52047">
    <property type="entry name" value="RNI-like"/>
    <property type="match status" value="1"/>
</dbReference>
<evidence type="ECO:0000313" key="2">
    <source>
        <dbReference type="Proteomes" id="UP000266673"/>
    </source>
</evidence>
<sequence>MSLIPVEILRLVFGLLSKDKKSLRSCLLVNRPWCESVVSILWNDPFQFLKDPSYSIIQTLISCLNESELKILQNRGINIDNVIINRPTFDYVAFMRHLKYVNLYDSTSIWLLQILGQDGKNDPLSFFVTRELCKLIMNRCKTLLTLSISTEGMVTFIDENDYVSIPCFPGASNSLSLLQEFKCCGAFDKKIIFKTMAKLCRNIRYLNIDYYLDDRRTAAPLELVKLIKSQQALIEFKLAIFDRVSDIVSALKSQEKSLTDLEFRGIEFEDDVTFESIINCKNLKSFSLLSCDNVTNKTLEPLATATFPNLKTFIFKILPKPPIAVSSFIRSNCISLQELILDWQQITDPVDDPEIIETIIEHCPNITTFDAHLKIPQQLIPFLRACTELRKLTVHGKERVVADELLPQLGPLIPAKLFKLNICAIWTFTPSALQEFLDTCIAPLEFIGIRECYDITDEHLDILSRYAEKGTLKYLNIKAASRITKEGLDNICSVVDVIEHGDPS</sequence>
<proteinExistence type="predicted"/>
<organism evidence="1 2">
    <name type="scientific">Gigaspora rosea</name>
    <dbReference type="NCBI Taxonomy" id="44941"/>
    <lineage>
        <taxon>Eukaryota</taxon>
        <taxon>Fungi</taxon>
        <taxon>Fungi incertae sedis</taxon>
        <taxon>Mucoromycota</taxon>
        <taxon>Glomeromycotina</taxon>
        <taxon>Glomeromycetes</taxon>
        <taxon>Diversisporales</taxon>
        <taxon>Gigasporaceae</taxon>
        <taxon>Gigaspora</taxon>
    </lineage>
</organism>
<dbReference type="STRING" id="44941.A0A397VFP9"/>
<protein>
    <recommendedName>
        <fullName evidence="3">F-box domain-containing protein</fullName>
    </recommendedName>
</protein>
<gene>
    <name evidence="1" type="ORF">C2G38_2082316</name>
</gene>
<accession>A0A397VFP9</accession>
<dbReference type="Proteomes" id="UP000266673">
    <property type="component" value="Unassembled WGS sequence"/>
</dbReference>
<evidence type="ECO:0008006" key="3">
    <source>
        <dbReference type="Google" id="ProtNLM"/>
    </source>
</evidence>
<name>A0A397VFP9_9GLOM</name>
<dbReference type="InterPro" id="IPR032675">
    <property type="entry name" value="LRR_dom_sf"/>
</dbReference>
<reference evidence="1 2" key="1">
    <citation type="submission" date="2018-06" db="EMBL/GenBank/DDBJ databases">
        <title>Comparative genomics reveals the genomic features of Rhizophagus irregularis, R. cerebriforme, R. diaphanum and Gigaspora rosea, and their symbiotic lifestyle signature.</title>
        <authorList>
            <person name="Morin E."/>
            <person name="San Clemente H."/>
            <person name="Chen E.C.H."/>
            <person name="De La Providencia I."/>
            <person name="Hainaut M."/>
            <person name="Kuo A."/>
            <person name="Kohler A."/>
            <person name="Murat C."/>
            <person name="Tang N."/>
            <person name="Roy S."/>
            <person name="Loubradou J."/>
            <person name="Henrissat B."/>
            <person name="Grigoriev I.V."/>
            <person name="Corradi N."/>
            <person name="Roux C."/>
            <person name="Martin F.M."/>
        </authorList>
    </citation>
    <scope>NUCLEOTIDE SEQUENCE [LARGE SCALE GENOMIC DNA]</scope>
    <source>
        <strain evidence="1 2">DAOM 194757</strain>
    </source>
</reference>
<evidence type="ECO:0000313" key="1">
    <source>
        <dbReference type="EMBL" id="RIB19799.1"/>
    </source>
</evidence>
<dbReference type="GO" id="GO:0031146">
    <property type="term" value="P:SCF-dependent proteasomal ubiquitin-dependent protein catabolic process"/>
    <property type="evidence" value="ECO:0007669"/>
    <property type="project" value="TreeGrafter"/>
</dbReference>
<dbReference type="OrthoDB" id="2305560at2759"/>
<dbReference type="Gene3D" id="3.80.10.10">
    <property type="entry name" value="Ribonuclease Inhibitor"/>
    <property type="match status" value="1"/>
</dbReference>
<dbReference type="EMBL" id="QKWP01000453">
    <property type="protein sequence ID" value="RIB19799.1"/>
    <property type="molecule type" value="Genomic_DNA"/>
</dbReference>
<keyword evidence="2" id="KW-1185">Reference proteome</keyword>
<dbReference type="GO" id="GO:0019005">
    <property type="term" value="C:SCF ubiquitin ligase complex"/>
    <property type="evidence" value="ECO:0007669"/>
    <property type="project" value="TreeGrafter"/>
</dbReference>